<evidence type="ECO:0000313" key="1">
    <source>
        <dbReference type="EMBL" id="TQR18642.1"/>
    </source>
</evidence>
<organism evidence="1 2">
    <name type="scientific">Psychrobacillus soli</name>
    <dbReference type="NCBI Taxonomy" id="1543965"/>
    <lineage>
        <taxon>Bacteria</taxon>
        <taxon>Bacillati</taxon>
        <taxon>Bacillota</taxon>
        <taxon>Bacilli</taxon>
        <taxon>Bacillales</taxon>
        <taxon>Bacillaceae</taxon>
        <taxon>Psychrobacillus</taxon>
    </lineage>
</organism>
<evidence type="ECO:0000313" key="2">
    <source>
        <dbReference type="Proteomes" id="UP000318937"/>
    </source>
</evidence>
<keyword evidence="2" id="KW-1185">Reference proteome</keyword>
<reference evidence="1 2" key="1">
    <citation type="submission" date="2019-05" db="EMBL/GenBank/DDBJ databases">
        <title>Psychrobacillus vulpis sp. nov., a new species isolated from feces of a red fox that inhabits in The Tablas de Daimiel Natural Park, Albacete, Spain.</title>
        <authorList>
            <person name="Rodriguez M."/>
            <person name="Reina J.C."/>
            <person name="Bejar V."/>
            <person name="Llamas I."/>
        </authorList>
    </citation>
    <scope>NUCLEOTIDE SEQUENCE [LARGE SCALE GENOMIC DNA]</scope>
    <source>
        <strain evidence="1 2">NHI-2</strain>
    </source>
</reference>
<name>A0A544TMF5_9BACI</name>
<protein>
    <submittedName>
        <fullName evidence="1">Endolytic transglycosylase MltG</fullName>
    </submittedName>
</protein>
<dbReference type="Gene3D" id="3.30.1490.480">
    <property type="entry name" value="Endolytic murein transglycosylase"/>
    <property type="match status" value="1"/>
</dbReference>
<comment type="caution">
    <text evidence="1">The sequence shown here is derived from an EMBL/GenBank/DDBJ whole genome shotgun (WGS) entry which is preliminary data.</text>
</comment>
<proteinExistence type="predicted"/>
<accession>A0A544TMF5</accession>
<dbReference type="Proteomes" id="UP000318937">
    <property type="component" value="Unassembled WGS sequence"/>
</dbReference>
<dbReference type="OrthoDB" id="2138957at2"/>
<dbReference type="AlphaFoldDB" id="A0A544TMF5"/>
<sequence length="57" mass="6412">MTSSDISSFLEQAGIIQNKQDFEDYLVAQDLSGHIQIGQYELNSTMTMKQIAETITK</sequence>
<dbReference type="EMBL" id="VDGG01000002">
    <property type="protein sequence ID" value="TQR18642.1"/>
    <property type="molecule type" value="Genomic_DNA"/>
</dbReference>
<gene>
    <name evidence="1" type="ORF">FG383_01710</name>
</gene>